<comment type="caution">
    <text evidence="7">The sequence shown here is derived from an EMBL/GenBank/DDBJ whole genome shotgun (WGS) entry which is preliminary data.</text>
</comment>
<keyword evidence="8" id="KW-1185">Reference proteome</keyword>
<dbReference type="InterPro" id="IPR000608">
    <property type="entry name" value="UBC"/>
</dbReference>
<keyword evidence="1" id="KW-0328">Glycosyltransferase</keyword>
<dbReference type="Proteomes" id="UP001345013">
    <property type="component" value="Unassembled WGS sequence"/>
</dbReference>
<organism evidence="7 8">
    <name type="scientific">Lithohypha guttulata</name>
    <dbReference type="NCBI Taxonomy" id="1690604"/>
    <lineage>
        <taxon>Eukaryota</taxon>
        <taxon>Fungi</taxon>
        <taxon>Dikarya</taxon>
        <taxon>Ascomycota</taxon>
        <taxon>Pezizomycotina</taxon>
        <taxon>Eurotiomycetes</taxon>
        <taxon>Chaetothyriomycetidae</taxon>
        <taxon>Chaetothyriales</taxon>
        <taxon>Trichomeriaceae</taxon>
        <taxon>Lithohypha</taxon>
    </lineage>
</organism>
<name>A0ABR0KPK4_9EURO</name>
<keyword evidence="3" id="KW-0548">Nucleotidyltransferase</keyword>
<feature type="region of interest" description="Disordered" evidence="5">
    <location>
        <begin position="525"/>
        <end position="544"/>
    </location>
</feature>
<gene>
    <name evidence="7" type="ORF">LTR24_000058</name>
</gene>
<evidence type="ECO:0000256" key="3">
    <source>
        <dbReference type="ARBA" id="ARBA00022695"/>
    </source>
</evidence>
<dbReference type="InterPro" id="IPR051838">
    <property type="entry name" value="ARTD_PARP"/>
</dbReference>
<protein>
    <recommendedName>
        <fullName evidence="6">UBC core domain-containing protein</fullName>
    </recommendedName>
</protein>
<evidence type="ECO:0000256" key="5">
    <source>
        <dbReference type="SAM" id="MobiDB-lite"/>
    </source>
</evidence>
<dbReference type="SUPFAM" id="SSF54495">
    <property type="entry name" value="UBC-like"/>
    <property type="match status" value="1"/>
</dbReference>
<evidence type="ECO:0000256" key="4">
    <source>
        <dbReference type="ARBA" id="ARBA00023027"/>
    </source>
</evidence>
<dbReference type="Pfam" id="PF00179">
    <property type="entry name" value="UQ_con"/>
    <property type="match status" value="1"/>
</dbReference>
<accession>A0ABR0KPK4</accession>
<dbReference type="Gene3D" id="3.10.110.10">
    <property type="entry name" value="Ubiquitin Conjugating Enzyme"/>
    <property type="match status" value="1"/>
</dbReference>
<reference evidence="7 8" key="1">
    <citation type="submission" date="2023-08" db="EMBL/GenBank/DDBJ databases">
        <title>Black Yeasts Isolated from many extreme environments.</title>
        <authorList>
            <person name="Coleine C."/>
            <person name="Stajich J.E."/>
            <person name="Selbmann L."/>
        </authorList>
    </citation>
    <scope>NUCLEOTIDE SEQUENCE [LARGE SCALE GENOMIC DNA]</scope>
    <source>
        <strain evidence="7 8">CCFEE 5885</strain>
    </source>
</reference>
<dbReference type="EMBL" id="JAVRRG010000001">
    <property type="protein sequence ID" value="KAK5102499.1"/>
    <property type="molecule type" value="Genomic_DNA"/>
</dbReference>
<proteinExistence type="predicted"/>
<feature type="compositionally biased region" description="Polar residues" evidence="5">
    <location>
        <begin position="525"/>
        <end position="537"/>
    </location>
</feature>
<evidence type="ECO:0000313" key="8">
    <source>
        <dbReference type="Proteomes" id="UP001345013"/>
    </source>
</evidence>
<feature type="region of interest" description="Disordered" evidence="5">
    <location>
        <begin position="912"/>
        <end position="944"/>
    </location>
</feature>
<dbReference type="PROSITE" id="PS50127">
    <property type="entry name" value="UBC_2"/>
    <property type="match status" value="1"/>
</dbReference>
<evidence type="ECO:0000256" key="2">
    <source>
        <dbReference type="ARBA" id="ARBA00022679"/>
    </source>
</evidence>
<evidence type="ECO:0000313" key="7">
    <source>
        <dbReference type="EMBL" id="KAK5102499.1"/>
    </source>
</evidence>
<keyword evidence="2" id="KW-0808">Transferase</keyword>
<dbReference type="CDD" id="cd23802">
    <property type="entry name" value="UBCc_UBE2Q"/>
    <property type="match status" value="1"/>
</dbReference>
<sequence length="1241" mass="137252">MGHKSLTLPAKTNMGRRQFRQDLSVATQQPPAHIDSVRTTDDGEITFNYTYVETALYRSAALQLLALNVDDYPYDNEYMIFARDGDVSAKIANTFELLCPIIRNKTIADALTEISTCLYQAVTSGGPSNPILLATSDIEEDDFGNQEGNEDDEEEEEVEDWFDDDEDEAFGFAESKKSGPVTIGRASVAHLAAEDKTKIKNDLREAKEAGFRIGVIGDLNASGIVCISIRVAKLGISEEVLKAWGLEANQYFVLLIRFQNGYRSLESLKEESALSGSTEIRVGLCYNYKPNAKSAFDTFNEVTQSQTREPQISQPAVLKLSSDMQPLFIGRPLNELFRDRFARIVKFREVYSLSWTGAEQLVHDTQGAITDTNQMGKYDAMCDNEVLRALPPLVLADVIAERRLFTKNCSLPLVAMQFGLRHFVRCTDFCLVCHCTSGSTFEALKPYVCSNPLCLYQYMALGIGPSIEWEILSQPYVVDLLISFCYVQAQAGKLKDFPVGIDIKVPILPHFNHAHTSSSASSAYLYQNPQPTTSTDGSPPPEKSFSVPYNAVTHDLLFPADQVAKAQLLRRGDFIALTSAVRFDGVIYHRVEEVMAPSVKLGIPIRADSTSKDDAKVKPLPQQGYFEVDCYLFIHNFDEMSNDYKAKAIIAMLDTIPPVKDMLQYLKTHSVGQDSSLRQWRDRISPAALNILRWIIASNRSCIMQVDTIVGADGMTDISSLGDRISGMDEYMQFRFAQGAPDKEQRFIDCVKKETEGSQYPTLFAWHGSPLQNWHSIIREGLHHKETHHGRAYGNGVYMSPQASTSTGYSGMLGAYGGRGGGGSGWQNSELKISSALSLNEVVNKPGSFVSSKPHYVVAEIDWIQTRYLLVKTSAQHSKGKPDSMETISQDPSHKAVGISYAAVEIPITAISKSRRPKQDGQKQDLTRKRKSVGSGLPGAPVELLDDDTESVATLYEDRAYLLDDESHTGLSPIVLDSDTEIMLSEDELDGIASPKKRMRQEEAQPELPVVDGCMLDQCKTDFVPGKLDMSNIKILPPPQDASRAASSQLLKAFNALLRAQSITPAHELGWYINPNMIENMYQWIVELHSFDMDIPLAQDMKKAGVTSVVLEMRFTNQYPFAPPFVRVVKPRFLPFNQGGGGHVTEGGAICMELLTNNGWSAVSSIESVLLQIRLAMSEQERPAKLAGNRGYGFARVADGGVYGVGEAIVAYERACRAHGWTVPPAFASLQRGDGEASRGY</sequence>
<dbReference type="Pfam" id="PF00644">
    <property type="entry name" value="PARP"/>
    <property type="match status" value="1"/>
</dbReference>
<evidence type="ECO:0000259" key="6">
    <source>
        <dbReference type="PROSITE" id="PS50127"/>
    </source>
</evidence>
<dbReference type="Gene3D" id="3.90.228.10">
    <property type="match status" value="1"/>
</dbReference>
<dbReference type="InterPro" id="IPR012317">
    <property type="entry name" value="Poly(ADP-ribose)pol_cat_dom"/>
</dbReference>
<feature type="compositionally biased region" description="Basic and acidic residues" evidence="5">
    <location>
        <begin position="917"/>
        <end position="927"/>
    </location>
</feature>
<dbReference type="PANTHER" id="PTHR21328">
    <property type="entry name" value="POLY ADP-RIBOSE POLYMERASE FAMILY, MEMBER PARP"/>
    <property type="match status" value="1"/>
</dbReference>
<dbReference type="InterPro" id="IPR016135">
    <property type="entry name" value="UBQ-conjugating_enzyme/RWD"/>
</dbReference>
<keyword evidence="4" id="KW-0520">NAD</keyword>
<evidence type="ECO:0000256" key="1">
    <source>
        <dbReference type="ARBA" id="ARBA00022676"/>
    </source>
</evidence>
<feature type="domain" description="UBC core" evidence="6">
    <location>
        <begin position="1045"/>
        <end position="1218"/>
    </location>
</feature>
<dbReference type="SUPFAM" id="SSF56399">
    <property type="entry name" value="ADP-ribosylation"/>
    <property type="match status" value="1"/>
</dbReference>